<dbReference type="InterPro" id="IPR011256">
    <property type="entry name" value="Reg_factor_effector_dom_sf"/>
</dbReference>
<dbReference type="Pfam" id="PF14526">
    <property type="entry name" value="Cass2"/>
    <property type="match status" value="1"/>
</dbReference>
<evidence type="ECO:0000313" key="3">
    <source>
        <dbReference type="Proteomes" id="UP000293846"/>
    </source>
</evidence>
<reference evidence="2 3" key="1">
    <citation type="submission" date="2019-03" db="EMBL/GenBank/DDBJ databases">
        <authorList>
            <person name="Jensen L."/>
            <person name="Storgaard J."/>
            <person name="Sulaj E."/>
            <person name="Schramm A."/>
            <person name="Marshall I.P.G."/>
        </authorList>
    </citation>
    <scope>NUCLEOTIDE SEQUENCE [LARGE SCALE GENOMIC DNA]</scope>
    <source>
        <strain evidence="2 3">2017H2G3</strain>
    </source>
</reference>
<comment type="caution">
    <text evidence="2">The sequence shown here is derived from an EMBL/GenBank/DDBJ whole genome shotgun (WGS) entry which is preliminary data.</text>
</comment>
<dbReference type="Proteomes" id="UP000293846">
    <property type="component" value="Unassembled WGS sequence"/>
</dbReference>
<dbReference type="SUPFAM" id="SSF55136">
    <property type="entry name" value="Probable bacterial effector-binding domain"/>
    <property type="match status" value="1"/>
</dbReference>
<protein>
    <submittedName>
        <fullName evidence="2">AraC family transcriptional regulator</fullName>
    </submittedName>
</protein>
<dbReference type="Gene3D" id="3.20.80.10">
    <property type="entry name" value="Regulatory factor, effector binding domain"/>
    <property type="match status" value="1"/>
</dbReference>
<evidence type="ECO:0000259" key="1">
    <source>
        <dbReference type="SMART" id="SM00871"/>
    </source>
</evidence>
<keyword evidence="3" id="KW-1185">Reference proteome</keyword>
<dbReference type="OrthoDB" id="2593454at2"/>
<gene>
    <name evidence="2" type="ORF">E0Y62_18685</name>
</gene>
<proteinExistence type="predicted"/>
<dbReference type="SMART" id="SM00871">
    <property type="entry name" value="AraC_E_bind"/>
    <property type="match status" value="1"/>
</dbReference>
<dbReference type="STRING" id="1742358.GCA_001439605_00575"/>
<feature type="domain" description="AraC effector-binding" evidence="1">
    <location>
        <begin position="2"/>
        <end position="153"/>
    </location>
</feature>
<dbReference type="AlphaFoldDB" id="A0A4R1ARP5"/>
<dbReference type="InterPro" id="IPR029441">
    <property type="entry name" value="Cass2"/>
</dbReference>
<dbReference type="InterPro" id="IPR010499">
    <property type="entry name" value="AraC_E-bd"/>
</dbReference>
<accession>A0A4R1ARP5</accession>
<dbReference type="EMBL" id="SJTH01000030">
    <property type="protein sequence ID" value="TCJ02611.1"/>
    <property type="molecule type" value="Genomic_DNA"/>
</dbReference>
<sequence>MQNMTIKELAEIKLVGFRVLCSGDQYIVEIPKASLHLSERMNEIKQVVNPIQQFGAFFVENKIAEEDGYWVGVEVKEFEDIPADMITITVPPQRYAAARHVGPNYKIMETYDLLHKWIEENNYTRLKHKWHIEKFYDWKETEKVDVELLDTIK</sequence>
<name>A0A4R1ARP5_9BACI</name>
<evidence type="ECO:0000313" key="2">
    <source>
        <dbReference type="EMBL" id="TCJ02611.1"/>
    </source>
</evidence>
<organism evidence="2 3">
    <name type="scientific">Cytobacillus praedii</name>
    <dbReference type="NCBI Taxonomy" id="1742358"/>
    <lineage>
        <taxon>Bacteria</taxon>
        <taxon>Bacillati</taxon>
        <taxon>Bacillota</taxon>
        <taxon>Bacilli</taxon>
        <taxon>Bacillales</taxon>
        <taxon>Bacillaceae</taxon>
        <taxon>Cytobacillus</taxon>
    </lineage>
</organism>